<dbReference type="PANTHER" id="PTHR46880:SF5">
    <property type="entry name" value="DUF4371 DOMAIN-CONTAINING PROTEIN"/>
    <property type="match status" value="1"/>
</dbReference>
<dbReference type="EMBL" id="JAIWYP010000014">
    <property type="protein sequence ID" value="KAH3713821.1"/>
    <property type="molecule type" value="Genomic_DNA"/>
</dbReference>
<protein>
    <recommendedName>
        <fullName evidence="3">DUF4371 domain-containing protein</fullName>
    </recommendedName>
</protein>
<comment type="caution">
    <text evidence="1">The sequence shown here is derived from an EMBL/GenBank/DDBJ whole genome shotgun (WGS) entry which is preliminary data.</text>
</comment>
<organism evidence="1 2">
    <name type="scientific">Dreissena polymorpha</name>
    <name type="common">Zebra mussel</name>
    <name type="synonym">Mytilus polymorpha</name>
    <dbReference type="NCBI Taxonomy" id="45954"/>
    <lineage>
        <taxon>Eukaryota</taxon>
        <taxon>Metazoa</taxon>
        <taxon>Spiralia</taxon>
        <taxon>Lophotrochozoa</taxon>
        <taxon>Mollusca</taxon>
        <taxon>Bivalvia</taxon>
        <taxon>Autobranchia</taxon>
        <taxon>Heteroconchia</taxon>
        <taxon>Euheterodonta</taxon>
        <taxon>Imparidentia</taxon>
        <taxon>Neoheterodontei</taxon>
        <taxon>Myida</taxon>
        <taxon>Dreissenoidea</taxon>
        <taxon>Dreissenidae</taxon>
        <taxon>Dreissena</taxon>
    </lineage>
</organism>
<proteinExistence type="predicted"/>
<evidence type="ECO:0000313" key="2">
    <source>
        <dbReference type="Proteomes" id="UP000828390"/>
    </source>
</evidence>
<name>A0A9D4BZI8_DREPO</name>
<evidence type="ECO:0000313" key="1">
    <source>
        <dbReference type="EMBL" id="KAH3713821.1"/>
    </source>
</evidence>
<sequence length="109" mass="12091">MTEIAAVSETIVYIRFLRDRMSRTIFLTVLPLKDGKADPIFNTLVSLIENSGLDIQKMCHFGSDCDSVLVGCEDCVAARLRNRVPHLVNNQCVAHKLALAVCQASNHTF</sequence>
<gene>
    <name evidence="1" type="ORF">DPMN_073622</name>
</gene>
<dbReference type="AlphaFoldDB" id="A0A9D4BZI8"/>
<dbReference type="PANTHER" id="PTHR46880">
    <property type="entry name" value="RAS-ASSOCIATING DOMAIN-CONTAINING PROTEIN"/>
    <property type="match status" value="1"/>
</dbReference>
<evidence type="ECO:0008006" key="3">
    <source>
        <dbReference type="Google" id="ProtNLM"/>
    </source>
</evidence>
<dbReference type="Proteomes" id="UP000828390">
    <property type="component" value="Unassembled WGS sequence"/>
</dbReference>
<keyword evidence="2" id="KW-1185">Reference proteome</keyword>
<reference evidence="1" key="2">
    <citation type="submission" date="2020-11" db="EMBL/GenBank/DDBJ databases">
        <authorList>
            <person name="McCartney M.A."/>
            <person name="Auch B."/>
            <person name="Kono T."/>
            <person name="Mallez S."/>
            <person name="Becker A."/>
            <person name="Gohl D.M."/>
            <person name="Silverstein K.A.T."/>
            <person name="Koren S."/>
            <person name="Bechman K.B."/>
            <person name="Herman A."/>
            <person name="Abrahante J.E."/>
            <person name="Garbe J."/>
        </authorList>
    </citation>
    <scope>NUCLEOTIDE SEQUENCE</scope>
    <source>
        <strain evidence="1">Duluth1</strain>
        <tissue evidence="1">Whole animal</tissue>
    </source>
</reference>
<accession>A0A9D4BZI8</accession>
<reference evidence="1" key="1">
    <citation type="journal article" date="2019" name="bioRxiv">
        <title>The Genome of the Zebra Mussel, Dreissena polymorpha: A Resource for Invasive Species Research.</title>
        <authorList>
            <person name="McCartney M.A."/>
            <person name="Auch B."/>
            <person name="Kono T."/>
            <person name="Mallez S."/>
            <person name="Zhang Y."/>
            <person name="Obille A."/>
            <person name="Becker A."/>
            <person name="Abrahante J.E."/>
            <person name="Garbe J."/>
            <person name="Badalamenti J.P."/>
            <person name="Herman A."/>
            <person name="Mangelson H."/>
            <person name="Liachko I."/>
            <person name="Sullivan S."/>
            <person name="Sone E.D."/>
            <person name="Koren S."/>
            <person name="Silverstein K.A.T."/>
            <person name="Beckman K.B."/>
            <person name="Gohl D.M."/>
        </authorList>
    </citation>
    <scope>NUCLEOTIDE SEQUENCE</scope>
    <source>
        <strain evidence="1">Duluth1</strain>
        <tissue evidence="1">Whole animal</tissue>
    </source>
</reference>